<keyword evidence="3" id="KW-1185">Reference proteome</keyword>
<dbReference type="InterPro" id="IPR013132">
    <property type="entry name" value="PseI/NeuA/B-like_N"/>
</dbReference>
<dbReference type="SUPFAM" id="SSF51569">
    <property type="entry name" value="Aldolase"/>
    <property type="match status" value="1"/>
</dbReference>
<dbReference type="Gene3D" id="3.90.1210.10">
    <property type="entry name" value="Antifreeze-like/N-acetylneuraminic acid synthase C-terminal domain"/>
    <property type="match status" value="1"/>
</dbReference>
<proteinExistence type="predicted"/>
<comment type="caution">
    <text evidence="2">The sequence shown here is derived from an EMBL/GenBank/DDBJ whole genome shotgun (WGS) entry which is preliminary data.</text>
</comment>
<name>A0ABW3LI72_9BACI</name>
<dbReference type="EMBL" id="JBHTKJ010000007">
    <property type="protein sequence ID" value="MFD1037189.1"/>
    <property type="molecule type" value="Genomic_DNA"/>
</dbReference>
<evidence type="ECO:0000313" key="2">
    <source>
        <dbReference type="EMBL" id="MFD1037189.1"/>
    </source>
</evidence>
<dbReference type="InterPro" id="IPR036732">
    <property type="entry name" value="AFP_Neu5c_C_sf"/>
</dbReference>
<dbReference type="InterPro" id="IPR013785">
    <property type="entry name" value="Aldolase_TIM"/>
</dbReference>
<dbReference type="RefSeq" id="WP_390359041.1">
    <property type="nucleotide sequence ID" value="NZ_JBHTKJ010000007.1"/>
</dbReference>
<evidence type="ECO:0000259" key="1">
    <source>
        <dbReference type="PROSITE" id="PS50844"/>
    </source>
</evidence>
<dbReference type="InterPro" id="IPR020007">
    <property type="entry name" value="NeuB/NeuA"/>
</dbReference>
<dbReference type="Pfam" id="PF03102">
    <property type="entry name" value="NeuB"/>
    <property type="match status" value="1"/>
</dbReference>
<dbReference type="EC" id="2.5.1.56" evidence="2"/>
<dbReference type="GO" id="GO:0050462">
    <property type="term" value="F:N-acetylneuraminate synthase activity"/>
    <property type="evidence" value="ECO:0007669"/>
    <property type="project" value="UniProtKB-EC"/>
</dbReference>
<dbReference type="Proteomes" id="UP001597040">
    <property type="component" value="Unassembled WGS sequence"/>
</dbReference>
<organism evidence="2 3">
    <name type="scientific">Virgibacillus byunsanensis</name>
    <dbReference type="NCBI Taxonomy" id="570945"/>
    <lineage>
        <taxon>Bacteria</taxon>
        <taxon>Bacillati</taxon>
        <taxon>Bacillota</taxon>
        <taxon>Bacilli</taxon>
        <taxon>Bacillales</taxon>
        <taxon>Bacillaceae</taxon>
        <taxon>Virgibacillus</taxon>
    </lineage>
</organism>
<dbReference type="NCBIfam" id="TIGR03569">
    <property type="entry name" value="NeuB_NnaB"/>
    <property type="match status" value="1"/>
</dbReference>
<dbReference type="SUPFAM" id="SSF51269">
    <property type="entry name" value="AFP III-like domain"/>
    <property type="match status" value="1"/>
</dbReference>
<reference evidence="3" key="1">
    <citation type="journal article" date="2019" name="Int. J. Syst. Evol. Microbiol.">
        <title>The Global Catalogue of Microorganisms (GCM) 10K type strain sequencing project: providing services to taxonomists for standard genome sequencing and annotation.</title>
        <authorList>
            <consortium name="The Broad Institute Genomics Platform"/>
            <consortium name="The Broad Institute Genome Sequencing Center for Infectious Disease"/>
            <person name="Wu L."/>
            <person name="Ma J."/>
        </authorList>
    </citation>
    <scope>NUCLEOTIDE SEQUENCE [LARGE SCALE GENOMIC DNA]</scope>
    <source>
        <strain evidence="3">CCUG 56754</strain>
    </source>
</reference>
<evidence type="ECO:0000313" key="3">
    <source>
        <dbReference type="Proteomes" id="UP001597040"/>
    </source>
</evidence>
<accession>A0ABW3LI72</accession>
<sequence>MGNIKIIAEAGVNHNGSIKTAYELIDAAHNAGADIVKFQTYRTENLVTRETKQAKYQVENTKKTESQYDMLKRLELSYVEFEEMKNYCDEKGIEFMSTGFDHESIDFLLNNLKQHTFKISSGDLTNAPLLFYIASKKVNIILSTGMATTEEIHKALGFIAYGLSGQKDMSTNKIKEFYYEKIAKDLLNEYVTVLHCTTEYPTPVSDVNLNTLDYLKKELQLPIGFSDHTEGILFPIVAAGKEIKVIEKHFTLDKNMPGPDHKASLDPSELQEMVANIRLVEQGLGYKDKVVSSIELENRNVVRKSIVASERIKKGERFSFENIAVKRAGLGISPFQFWDYIGKKADRNYLKDELVK</sequence>
<feature type="domain" description="AFP-like" evidence="1">
    <location>
        <begin position="305"/>
        <end position="356"/>
    </location>
</feature>
<dbReference type="PROSITE" id="PS50844">
    <property type="entry name" value="AFP_LIKE"/>
    <property type="match status" value="1"/>
</dbReference>
<dbReference type="InterPro" id="IPR057736">
    <property type="entry name" value="SAF_PseI/NeuA/NeuB"/>
</dbReference>
<dbReference type="CDD" id="cd11615">
    <property type="entry name" value="SAF_NeuB_like"/>
    <property type="match status" value="1"/>
</dbReference>
<dbReference type="InterPro" id="IPR006190">
    <property type="entry name" value="SAF_AFP_Neu5Ac"/>
</dbReference>
<protein>
    <submittedName>
        <fullName evidence="2">N-acetylneuraminate synthase</fullName>
        <ecNumber evidence="2">2.5.1.56</ecNumber>
    </submittedName>
</protein>
<dbReference type="Gene3D" id="3.20.20.70">
    <property type="entry name" value="Aldolase class I"/>
    <property type="match status" value="1"/>
</dbReference>
<keyword evidence="2" id="KW-0808">Transferase</keyword>
<dbReference type="InterPro" id="IPR051690">
    <property type="entry name" value="PseI-like"/>
</dbReference>
<gene>
    <name evidence="2" type="primary">neuB</name>
    <name evidence="2" type="ORF">ACFQ3N_01940</name>
</gene>
<dbReference type="PANTHER" id="PTHR42966:SF1">
    <property type="entry name" value="SIALIC ACID SYNTHASE"/>
    <property type="match status" value="1"/>
</dbReference>
<dbReference type="PANTHER" id="PTHR42966">
    <property type="entry name" value="N-ACETYLNEURAMINATE SYNTHASE"/>
    <property type="match status" value="1"/>
</dbReference>